<dbReference type="EMBL" id="JABANU010000008">
    <property type="protein sequence ID" value="MBI5974825.1"/>
    <property type="molecule type" value="Genomic_DNA"/>
</dbReference>
<accession>A0ABS0T8D9</accession>
<reference evidence="1 2" key="1">
    <citation type="submission" date="2020-04" db="EMBL/GenBank/DDBJ databases">
        <title>Staphylococcus species from domestic dog.</title>
        <authorList>
            <person name="Paterson G.K."/>
        </authorList>
    </citation>
    <scope>NUCLEOTIDE SEQUENCE [LARGE SCALE GENOMIC DNA]</scope>
    <source>
        <strain evidence="1 2">H16/1A</strain>
    </source>
</reference>
<protein>
    <recommendedName>
        <fullName evidence="3">Cytosolic protein</fullName>
    </recommendedName>
</protein>
<name>A0ABS0T8D9_9STAP</name>
<keyword evidence="2" id="KW-1185">Reference proteome</keyword>
<organism evidence="1 2">
    <name type="scientific">Staphylococcus canis</name>
    <dbReference type="NCBI Taxonomy" id="2724942"/>
    <lineage>
        <taxon>Bacteria</taxon>
        <taxon>Bacillati</taxon>
        <taxon>Bacillota</taxon>
        <taxon>Bacilli</taxon>
        <taxon>Bacillales</taxon>
        <taxon>Staphylococcaceae</taxon>
        <taxon>Staphylococcus</taxon>
    </lineage>
</organism>
<sequence length="69" mass="8062">MSQSSWYAIQSTLHQSSDETVFKAIVSYFHDIHDDDILDELYLEYLDNDNMMSMLDASLVSLIESRINR</sequence>
<proteinExistence type="predicted"/>
<comment type="caution">
    <text evidence="1">The sequence shown here is derived from an EMBL/GenBank/DDBJ whole genome shotgun (WGS) entry which is preliminary data.</text>
</comment>
<dbReference type="RefSeq" id="WP_198617610.1">
    <property type="nucleotide sequence ID" value="NZ_JABANU010000008.1"/>
</dbReference>
<gene>
    <name evidence="1" type="ORF">HHH54_04315</name>
</gene>
<dbReference type="Proteomes" id="UP000751852">
    <property type="component" value="Unassembled WGS sequence"/>
</dbReference>
<evidence type="ECO:0000313" key="2">
    <source>
        <dbReference type="Proteomes" id="UP000751852"/>
    </source>
</evidence>
<evidence type="ECO:0000313" key="1">
    <source>
        <dbReference type="EMBL" id="MBI5974825.1"/>
    </source>
</evidence>
<evidence type="ECO:0008006" key="3">
    <source>
        <dbReference type="Google" id="ProtNLM"/>
    </source>
</evidence>